<feature type="domain" description="Carbamoyl-phosphate synthase small subunit N-terminal" evidence="9">
    <location>
        <begin position="2"/>
        <end position="132"/>
    </location>
</feature>
<evidence type="ECO:0000313" key="10">
    <source>
        <dbReference type="EMBL" id="NYE58271.1"/>
    </source>
</evidence>
<dbReference type="RefSeq" id="WP_028052508.1">
    <property type="nucleotide sequence ID" value="NZ_ATYG01000022.1"/>
</dbReference>
<keyword evidence="8" id="KW-0055">Arginine biosynthesis</keyword>
<dbReference type="HAMAP" id="MF_01209">
    <property type="entry name" value="CPSase_S_chain"/>
    <property type="match status" value="1"/>
</dbReference>
<dbReference type="Gene3D" id="3.50.30.20">
    <property type="entry name" value="Carbamoyl-phosphate synthase small subunit, N-terminal domain"/>
    <property type="match status" value="1"/>
</dbReference>
<evidence type="ECO:0000256" key="5">
    <source>
        <dbReference type="ARBA" id="ARBA00022840"/>
    </source>
</evidence>
<comment type="caution">
    <text evidence="10">The sequence shown here is derived from an EMBL/GenBank/DDBJ whole genome shotgun (WGS) entry which is preliminary data.</text>
</comment>
<protein>
    <recommendedName>
        <fullName evidence="8">Carbamoyl phosphate synthase small chain</fullName>
        <ecNumber evidence="8">6.3.5.5</ecNumber>
    </recommendedName>
    <alternativeName>
        <fullName evidence="8">Carbamoyl phosphate synthetase glutamine chain</fullName>
    </alternativeName>
</protein>
<comment type="catalytic activity">
    <reaction evidence="8">
        <text>L-glutamine + H2O = L-glutamate + NH4(+)</text>
        <dbReference type="Rhea" id="RHEA:15889"/>
        <dbReference type="ChEBI" id="CHEBI:15377"/>
        <dbReference type="ChEBI" id="CHEBI:28938"/>
        <dbReference type="ChEBI" id="CHEBI:29985"/>
        <dbReference type="ChEBI" id="CHEBI:58359"/>
    </reaction>
</comment>
<evidence type="ECO:0000256" key="6">
    <source>
        <dbReference type="ARBA" id="ARBA00022962"/>
    </source>
</evidence>
<comment type="function">
    <text evidence="8">Small subunit of the glutamine-dependent carbamoyl phosphate synthetase (CPSase). CPSase catalyzes the formation of carbamoyl phosphate from the ammonia moiety of glutamine, carbonate, and phosphate donated by ATP, constituting the first step of 2 biosynthetic pathways, one leading to arginine and/or urea and the other to pyrimidine nucleotides. The small subunit (glutamine amidotransferase) binds and cleaves glutamine to supply the large subunit with the substrate ammonia.</text>
</comment>
<dbReference type="SMART" id="SM01097">
    <property type="entry name" value="CPSase_sm_chain"/>
    <property type="match status" value="1"/>
</dbReference>
<dbReference type="Pfam" id="PF00117">
    <property type="entry name" value="GATase"/>
    <property type="match status" value="1"/>
</dbReference>
<evidence type="ECO:0000256" key="2">
    <source>
        <dbReference type="ARBA" id="ARBA00007800"/>
    </source>
</evidence>
<sequence length="362" mass="40424">MPKGILILEDGSCYEGEIYGYVGENFGEVVFNTGMTGYQEILTDPSYAGQIVVMTYPLIGNYGFIPEDKEREKSFVRGLVVRELCDFPSNWRQKERLEHFLNEEKIVTLAGVDTREITKKLRLYGVMKGIISAFPEKRAEYQEKVKLLPDISGQKLAYQVAGDEVLHYPGQKPRVVLVDYGAKNSILQSLLKRGAEVFVVPPLMPAEQILALAPQGVVLSNGPGDPADLQESIFVIRQLIGKLPILGICLGHQLLALAHGAQTYKLKFGHRGSNHPVIETESKRVFITSHNHGFAVREESLIGTGLEIWFRNLNDNTIEGLRSRYSKILSVQFHPEAAPGPNDADFIFDLFLEMIDKGDSYA</sequence>
<dbReference type="InterPro" id="IPR029062">
    <property type="entry name" value="Class_I_gatase-like"/>
</dbReference>
<evidence type="ECO:0000313" key="11">
    <source>
        <dbReference type="Proteomes" id="UP000604066"/>
    </source>
</evidence>
<dbReference type="InterPro" id="IPR035686">
    <property type="entry name" value="CPSase_GATase1"/>
</dbReference>
<organism evidence="10 11">
    <name type="scientific">Carboxydothermus ferrireducens DSM 11255</name>
    <dbReference type="NCBI Taxonomy" id="1119529"/>
    <lineage>
        <taxon>Bacteria</taxon>
        <taxon>Bacillati</taxon>
        <taxon>Bacillota</taxon>
        <taxon>Clostridia</taxon>
        <taxon>Thermoanaerobacterales</taxon>
        <taxon>Thermoanaerobacteraceae</taxon>
        <taxon>Carboxydothermus</taxon>
    </lineage>
</organism>
<comment type="pathway">
    <text evidence="8">Pyrimidine metabolism; UMP biosynthesis via de novo pathway; (S)-dihydroorotate from bicarbonate: step 1/3.</text>
</comment>
<dbReference type="PRINTS" id="PR00097">
    <property type="entry name" value="ANTSNTHASEII"/>
</dbReference>
<keyword evidence="8" id="KW-0665">Pyrimidine biosynthesis</keyword>
<dbReference type="InterPro" id="IPR017926">
    <property type="entry name" value="GATASE"/>
</dbReference>
<dbReference type="InterPro" id="IPR050472">
    <property type="entry name" value="Anth_synth/Amidotransfase"/>
</dbReference>
<dbReference type="InterPro" id="IPR002474">
    <property type="entry name" value="CarbamoylP_synth_ssu_N"/>
</dbReference>
<feature type="binding site" evidence="8">
    <location>
        <position position="293"/>
    </location>
    <ligand>
        <name>L-glutamine</name>
        <dbReference type="ChEBI" id="CHEBI:58359"/>
    </ligand>
</feature>
<evidence type="ECO:0000256" key="1">
    <source>
        <dbReference type="ARBA" id="ARBA00005077"/>
    </source>
</evidence>
<dbReference type="PROSITE" id="PS51273">
    <property type="entry name" value="GATASE_TYPE_1"/>
    <property type="match status" value="1"/>
</dbReference>
<keyword evidence="11" id="KW-1185">Reference proteome</keyword>
<dbReference type="InterPro" id="IPR006274">
    <property type="entry name" value="CarbamoylP_synth_ssu"/>
</dbReference>
<feature type="active site" evidence="8">
    <location>
        <position position="336"/>
    </location>
</feature>
<evidence type="ECO:0000256" key="8">
    <source>
        <dbReference type="HAMAP-Rule" id="MF_01209"/>
    </source>
</evidence>
<dbReference type="Proteomes" id="UP000604066">
    <property type="component" value="Unassembled WGS sequence"/>
</dbReference>
<gene>
    <name evidence="8" type="primary">carA</name>
    <name evidence="10" type="ORF">HDG70_002022</name>
</gene>
<dbReference type="CDD" id="cd01744">
    <property type="entry name" value="GATase1_CPSase"/>
    <property type="match status" value="1"/>
</dbReference>
<dbReference type="GO" id="GO:0004088">
    <property type="term" value="F:carbamoyl-phosphate synthase (glutamine-hydrolyzing) activity"/>
    <property type="evidence" value="ECO:0007669"/>
    <property type="project" value="UniProtKB-EC"/>
</dbReference>
<proteinExistence type="inferred from homology"/>
<evidence type="ECO:0000256" key="3">
    <source>
        <dbReference type="ARBA" id="ARBA00022598"/>
    </source>
</evidence>
<keyword evidence="3 8" id="KW-0436">Ligase</keyword>
<dbReference type="Gene3D" id="3.40.50.880">
    <property type="match status" value="1"/>
</dbReference>
<keyword evidence="8" id="KW-0028">Amino-acid biosynthesis</keyword>
<evidence type="ECO:0000256" key="7">
    <source>
        <dbReference type="ARBA" id="ARBA00048816"/>
    </source>
</evidence>
<keyword evidence="6 8" id="KW-0315">Glutamine amidotransferase</keyword>
<feature type="binding site" evidence="8">
    <location>
        <position position="253"/>
    </location>
    <ligand>
        <name>L-glutamine</name>
        <dbReference type="ChEBI" id="CHEBI:58359"/>
    </ligand>
</feature>
<dbReference type="SUPFAM" id="SSF52317">
    <property type="entry name" value="Class I glutamine amidotransferase-like"/>
    <property type="match status" value="1"/>
</dbReference>
<comment type="subunit">
    <text evidence="8">Composed of two chains; the small (or glutamine) chain promotes the hydrolysis of glutamine to ammonia, which is used by the large (or ammonia) chain to synthesize carbamoyl phosphate. Tetramer of heterodimers (alpha,beta)4.</text>
</comment>
<dbReference type="Pfam" id="PF00988">
    <property type="entry name" value="CPSase_sm_chain"/>
    <property type="match status" value="1"/>
</dbReference>
<keyword evidence="5 8" id="KW-0067">ATP-binding</keyword>
<name>A0ABX2RDV0_9THEO</name>
<feature type="binding site" evidence="8">
    <location>
        <position position="291"/>
    </location>
    <ligand>
        <name>L-glutamine</name>
        <dbReference type="ChEBI" id="CHEBI:58359"/>
    </ligand>
</feature>
<feature type="binding site" evidence="8">
    <location>
        <position position="224"/>
    </location>
    <ligand>
        <name>L-glutamine</name>
        <dbReference type="ChEBI" id="CHEBI:58359"/>
    </ligand>
</feature>
<reference evidence="10 11" key="1">
    <citation type="submission" date="2020-07" db="EMBL/GenBank/DDBJ databases">
        <title>Genomic Encyclopedia of Type Strains, Phase III (KMG-III): the genomes of soil and plant-associated and newly described type strains.</title>
        <authorList>
            <person name="Whitman W."/>
        </authorList>
    </citation>
    <scope>NUCLEOTIDE SEQUENCE [LARGE SCALE GENOMIC DNA]</scope>
    <source>
        <strain evidence="10 11">DSM 11255</strain>
    </source>
</reference>
<feature type="binding site" evidence="8">
    <location>
        <position position="294"/>
    </location>
    <ligand>
        <name>L-glutamine</name>
        <dbReference type="ChEBI" id="CHEBI:58359"/>
    </ligand>
</feature>
<dbReference type="SUPFAM" id="SSF52021">
    <property type="entry name" value="Carbamoyl phosphate synthetase, small subunit N-terminal domain"/>
    <property type="match status" value="1"/>
</dbReference>
<dbReference type="NCBIfam" id="NF009475">
    <property type="entry name" value="PRK12838.1"/>
    <property type="match status" value="1"/>
</dbReference>
<comment type="similarity">
    <text evidence="2 8">Belongs to the CarA family.</text>
</comment>
<evidence type="ECO:0000259" key="9">
    <source>
        <dbReference type="SMART" id="SM01097"/>
    </source>
</evidence>
<evidence type="ECO:0000256" key="4">
    <source>
        <dbReference type="ARBA" id="ARBA00022741"/>
    </source>
</evidence>
<feature type="binding site" evidence="8">
    <location>
        <position position="222"/>
    </location>
    <ligand>
        <name>L-glutamine</name>
        <dbReference type="ChEBI" id="CHEBI:58359"/>
    </ligand>
</feature>
<feature type="region of interest" description="CPSase" evidence="8">
    <location>
        <begin position="1"/>
        <end position="173"/>
    </location>
</feature>
<feature type="binding site" evidence="8">
    <location>
        <position position="250"/>
    </location>
    <ligand>
        <name>L-glutamine</name>
        <dbReference type="ChEBI" id="CHEBI:58359"/>
    </ligand>
</feature>
<dbReference type="PRINTS" id="PR00096">
    <property type="entry name" value="GATASE"/>
</dbReference>
<feature type="active site" description="Nucleophile" evidence="8">
    <location>
        <position position="249"/>
    </location>
</feature>
<accession>A0ABX2RDV0</accession>
<dbReference type="PANTHER" id="PTHR43418:SF7">
    <property type="entry name" value="CARBAMOYL-PHOSPHATE SYNTHASE SMALL CHAIN"/>
    <property type="match status" value="1"/>
</dbReference>
<comment type="catalytic activity">
    <reaction evidence="7 8">
        <text>hydrogencarbonate + L-glutamine + 2 ATP + H2O = carbamoyl phosphate + L-glutamate + 2 ADP + phosphate + 2 H(+)</text>
        <dbReference type="Rhea" id="RHEA:18633"/>
        <dbReference type="ChEBI" id="CHEBI:15377"/>
        <dbReference type="ChEBI" id="CHEBI:15378"/>
        <dbReference type="ChEBI" id="CHEBI:17544"/>
        <dbReference type="ChEBI" id="CHEBI:29985"/>
        <dbReference type="ChEBI" id="CHEBI:30616"/>
        <dbReference type="ChEBI" id="CHEBI:43474"/>
        <dbReference type="ChEBI" id="CHEBI:58228"/>
        <dbReference type="ChEBI" id="CHEBI:58359"/>
        <dbReference type="ChEBI" id="CHEBI:456216"/>
        <dbReference type="EC" id="6.3.5.5"/>
    </reaction>
</comment>
<comment type="pathway">
    <text evidence="1 8">Amino-acid biosynthesis; L-arginine biosynthesis; carbamoyl phosphate from bicarbonate: step 1/1.</text>
</comment>
<dbReference type="EC" id="6.3.5.5" evidence="8"/>
<keyword evidence="4 8" id="KW-0547">Nucleotide-binding</keyword>
<feature type="binding site" evidence="8">
    <location>
        <position position="46"/>
    </location>
    <ligand>
        <name>L-glutamine</name>
        <dbReference type="ChEBI" id="CHEBI:58359"/>
    </ligand>
</feature>
<dbReference type="NCBIfam" id="TIGR01368">
    <property type="entry name" value="CPSaseIIsmall"/>
    <property type="match status" value="1"/>
</dbReference>
<dbReference type="PANTHER" id="PTHR43418">
    <property type="entry name" value="MULTIFUNCTIONAL TRYPTOPHAN BIOSYNTHESIS PROTEIN-RELATED"/>
    <property type="match status" value="1"/>
</dbReference>
<dbReference type="PRINTS" id="PR00099">
    <property type="entry name" value="CPSGATASE"/>
</dbReference>
<dbReference type="InterPro" id="IPR036480">
    <property type="entry name" value="CarbP_synth_ssu_N_sf"/>
</dbReference>
<dbReference type="EMBL" id="JACCBS010000003">
    <property type="protein sequence ID" value="NYE58271.1"/>
    <property type="molecule type" value="Genomic_DNA"/>
</dbReference>
<feature type="active site" evidence="8">
    <location>
        <position position="334"/>
    </location>
</feature>